<sequence length="149" mass="15890">GVQGPTGPQGPKGDPAVISGKTPDAGGAISLTADDIPETDGRKFVSPGEKNDWNRKASTILFMGYLSQDPENWSSNAPPFIQEVPVQGIVEHMAPIADIILSEDPETARTEMESWMMVSSITTGDGVVKVCCLDEKPTVPLNIQLKVVE</sequence>
<feature type="compositionally biased region" description="Basic and acidic residues" evidence="1">
    <location>
        <begin position="39"/>
        <end position="50"/>
    </location>
</feature>
<evidence type="ECO:0008006" key="4">
    <source>
        <dbReference type="Google" id="ProtNLM"/>
    </source>
</evidence>
<name>A0A498CIY9_9FIRM</name>
<accession>A0A498CIY9</accession>
<evidence type="ECO:0000313" key="3">
    <source>
        <dbReference type="Proteomes" id="UP000276301"/>
    </source>
</evidence>
<gene>
    <name evidence="2" type="ORF">D4A47_13345</name>
</gene>
<keyword evidence="3" id="KW-1185">Reference proteome</keyword>
<feature type="non-terminal residue" evidence="2">
    <location>
        <position position="1"/>
    </location>
</feature>
<dbReference type="EMBL" id="RCHT01000049">
    <property type="protein sequence ID" value="RLL06972.1"/>
    <property type="molecule type" value="Genomic_DNA"/>
</dbReference>
<evidence type="ECO:0000313" key="2">
    <source>
        <dbReference type="EMBL" id="RLL06972.1"/>
    </source>
</evidence>
<dbReference type="Proteomes" id="UP000276301">
    <property type="component" value="Unassembled WGS sequence"/>
</dbReference>
<evidence type="ECO:0000256" key="1">
    <source>
        <dbReference type="SAM" id="MobiDB-lite"/>
    </source>
</evidence>
<comment type="caution">
    <text evidence="2">The sequence shown here is derived from an EMBL/GenBank/DDBJ whole genome shotgun (WGS) entry which is preliminary data.</text>
</comment>
<proteinExistence type="predicted"/>
<organism evidence="2 3">
    <name type="scientific">Anaerotruncus massiliensis</name>
    <name type="common">ex Liu et al. 2021</name>
    <dbReference type="NCBI Taxonomy" id="2321404"/>
    <lineage>
        <taxon>Bacteria</taxon>
        <taxon>Bacillati</taxon>
        <taxon>Bacillota</taxon>
        <taxon>Clostridia</taxon>
        <taxon>Eubacteriales</taxon>
        <taxon>Oscillospiraceae</taxon>
        <taxon>Anaerotruncus</taxon>
    </lineage>
</organism>
<dbReference type="RefSeq" id="WP_199724051.1">
    <property type="nucleotide sequence ID" value="NZ_RCHT01000049.1"/>
</dbReference>
<reference evidence="2 3" key="1">
    <citation type="submission" date="2018-10" db="EMBL/GenBank/DDBJ databases">
        <title>Anaerotruncus faecis sp. nov., isolated from human feces.</title>
        <authorList>
            <person name="Wang Y.-J."/>
        </authorList>
    </citation>
    <scope>NUCLEOTIDE SEQUENCE [LARGE SCALE GENOMIC DNA]</scope>
    <source>
        <strain evidence="2 3">22A2-44</strain>
    </source>
</reference>
<feature type="region of interest" description="Disordered" evidence="1">
    <location>
        <begin position="1"/>
        <end position="50"/>
    </location>
</feature>
<dbReference type="AlphaFoldDB" id="A0A498CIY9"/>
<protein>
    <recommendedName>
        <fullName evidence="4">Collagen-like protein</fullName>
    </recommendedName>
</protein>